<dbReference type="eggNOG" id="ENOG5033572">
    <property type="taxonomic scope" value="Bacteria"/>
</dbReference>
<dbReference type="Proteomes" id="UP000008363">
    <property type="component" value="Unassembled WGS sequence"/>
</dbReference>
<organism evidence="2 3">
    <name type="scientific">Gordonia rhizosphera NBRC 16068</name>
    <dbReference type="NCBI Taxonomy" id="1108045"/>
    <lineage>
        <taxon>Bacteria</taxon>
        <taxon>Bacillati</taxon>
        <taxon>Actinomycetota</taxon>
        <taxon>Actinomycetes</taxon>
        <taxon>Mycobacteriales</taxon>
        <taxon>Gordoniaceae</taxon>
        <taxon>Gordonia</taxon>
    </lineage>
</organism>
<sequence>MAVRTLFTGLLTLTSMVAIVLALPSLWVKERLVDREGFVATVSTAARDQQVKDYLADQVASAAVEQTGRQAVGLIVAPVARAYTNTSQFEADFADIASQQHAWLFDPPPSSGDTSVMELDITGMLNRVIANAGLDLTVTGPILVPLNQAGSGLEAGRYYQVGRQITAMAYGSLVVAVIAGAMALVIARRRGTVVVWLGIGLICSAVFAWAIGVFFADRAKQEVVAVEDAGRTVAEVIVDGAVDDLHRLALIVAVAGVGVVVAGVVTRVVVGRR</sequence>
<proteinExistence type="predicted"/>
<protein>
    <submittedName>
        <fullName evidence="2">Uncharacterized protein</fullName>
    </submittedName>
</protein>
<feature type="transmembrane region" description="Helical" evidence="1">
    <location>
        <begin position="167"/>
        <end position="187"/>
    </location>
</feature>
<reference evidence="2 3" key="1">
    <citation type="submission" date="2012-08" db="EMBL/GenBank/DDBJ databases">
        <title>Whole genome shotgun sequence of Gordonia rhizosphera NBRC 16068.</title>
        <authorList>
            <person name="Takarada H."/>
            <person name="Isaki S."/>
            <person name="Hosoyama A."/>
            <person name="Tsuchikane K."/>
            <person name="Katsumata H."/>
            <person name="Baba S."/>
            <person name="Ohji S."/>
            <person name="Yamazaki S."/>
            <person name="Fujita N."/>
        </authorList>
    </citation>
    <scope>NUCLEOTIDE SEQUENCE [LARGE SCALE GENOMIC DNA]</scope>
    <source>
        <strain evidence="2 3">NBRC 16068</strain>
    </source>
</reference>
<feature type="transmembrane region" description="Helical" evidence="1">
    <location>
        <begin position="194"/>
        <end position="216"/>
    </location>
</feature>
<keyword evidence="1" id="KW-1133">Transmembrane helix</keyword>
<dbReference type="STRING" id="1108045.GORHZ_046_01180"/>
<keyword evidence="3" id="KW-1185">Reference proteome</keyword>
<keyword evidence="1" id="KW-0472">Membrane</keyword>
<evidence type="ECO:0000313" key="2">
    <source>
        <dbReference type="EMBL" id="GAB88967.1"/>
    </source>
</evidence>
<keyword evidence="1" id="KW-0812">Transmembrane</keyword>
<evidence type="ECO:0000313" key="3">
    <source>
        <dbReference type="Proteomes" id="UP000008363"/>
    </source>
</evidence>
<dbReference type="AlphaFoldDB" id="K6W9S7"/>
<comment type="caution">
    <text evidence="2">The sequence shown here is derived from an EMBL/GenBank/DDBJ whole genome shotgun (WGS) entry which is preliminary data.</text>
</comment>
<evidence type="ECO:0000256" key="1">
    <source>
        <dbReference type="SAM" id="Phobius"/>
    </source>
</evidence>
<feature type="transmembrane region" description="Helical" evidence="1">
    <location>
        <begin position="248"/>
        <end position="270"/>
    </location>
</feature>
<dbReference type="EMBL" id="BAHC01000046">
    <property type="protein sequence ID" value="GAB88967.1"/>
    <property type="molecule type" value="Genomic_DNA"/>
</dbReference>
<gene>
    <name evidence="2" type="ORF">GORHZ_046_01180</name>
</gene>
<accession>K6W9S7</accession>
<name>K6W9S7_9ACTN</name>